<evidence type="ECO:0000256" key="4">
    <source>
        <dbReference type="ARBA" id="ARBA00022989"/>
    </source>
</evidence>
<dbReference type="GO" id="GO:0009977">
    <property type="term" value="F:proton motive force dependent protein transmembrane transporter activity"/>
    <property type="evidence" value="ECO:0007669"/>
    <property type="project" value="TreeGrafter"/>
</dbReference>
<dbReference type="EMBL" id="RDQH01000328">
    <property type="protein sequence ID" value="RXI06319.1"/>
    <property type="molecule type" value="Genomic_DNA"/>
</dbReference>
<evidence type="ECO:0000313" key="6">
    <source>
        <dbReference type="EMBL" id="RXI06319.1"/>
    </source>
</evidence>
<evidence type="ECO:0000256" key="5">
    <source>
        <dbReference type="ARBA" id="ARBA00023136"/>
    </source>
</evidence>
<evidence type="ECO:0000256" key="1">
    <source>
        <dbReference type="ARBA" id="ARBA00004141"/>
    </source>
</evidence>
<dbReference type="GO" id="GO:0033281">
    <property type="term" value="C:TAT protein transport complex"/>
    <property type="evidence" value="ECO:0007669"/>
    <property type="project" value="TreeGrafter"/>
</dbReference>
<evidence type="ECO:0000256" key="2">
    <source>
        <dbReference type="ARBA" id="ARBA00008882"/>
    </source>
</evidence>
<dbReference type="InterPro" id="IPR002033">
    <property type="entry name" value="TatC"/>
</dbReference>
<dbReference type="Proteomes" id="UP000290289">
    <property type="component" value="Chromosome 2"/>
</dbReference>
<keyword evidence="3" id="KW-0812">Transmembrane</keyword>
<dbReference type="GO" id="GO:0065002">
    <property type="term" value="P:intracellular protein transmembrane transport"/>
    <property type="evidence" value="ECO:0007669"/>
    <property type="project" value="TreeGrafter"/>
</dbReference>
<accession>A0A498KDR4</accession>
<keyword evidence="7" id="KW-1185">Reference proteome</keyword>
<dbReference type="AlphaFoldDB" id="A0A498KDR4"/>
<organism evidence="6 7">
    <name type="scientific">Malus domestica</name>
    <name type="common">Apple</name>
    <name type="synonym">Pyrus malus</name>
    <dbReference type="NCBI Taxonomy" id="3750"/>
    <lineage>
        <taxon>Eukaryota</taxon>
        <taxon>Viridiplantae</taxon>
        <taxon>Streptophyta</taxon>
        <taxon>Embryophyta</taxon>
        <taxon>Tracheophyta</taxon>
        <taxon>Spermatophyta</taxon>
        <taxon>Magnoliopsida</taxon>
        <taxon>eudicotyledons</taxon>
        <taxon>Gunneridae</taxon>
        <taxon>Pentapetalae</taxon>
        <taxon>rosids</taxon>
        <taxon>fabids</taxon>
        <taxon>Rosales</taxon>
        <taxon>Rosaceae</taxon>
        <taxon>Amygdaloideae</taxon>
        <taxon>Maleae</taxon>
        <taxon>Malus</taxon>
    </lineage>
</organism>
<keyword evidence="5" id="KW-0472">Membrane</keyword>
<dbReference type="GO" id="GO:0043953">
    <property type="term" value="P:protein transport by the Tat complex"/>
    <property type="evidence" value="ECO:0007669"/>
    <property type="project" value="TreeGrafter"/>
</dbReference>
<evidence type="ECO:0000256" key="3">
    <source>
        <dbReference type="ARBA" id="ARBA00022692"/>
    </source>
</evidence>
<dbReference type="PANTHER" id="PTHR30371:SF0">
    <property type="entry name" value="SEC-INDEPENDENT PROTEIN TRANSLOCASE PROTEIN TATC, CHLOROPLASTIC-RELATED"/>
    <property type="match status" value="1"/>
</dbReference>
<sequence>MSVLFPFFTSIVNLQEPRTSLFGLFQKTFADSVQVTQYYPPVIHIQTSFRRTRGRRRSSELVIGRVGEEMESTGCASISNLNFIRNRIHNCFDRRGPIRNQMGSVRVHHSRRPRSELSVLRIRRSLCGDVVCCAEFGDGPRVGSAVDERPSTDLVDEVKDNGGSSISNFLYPSQEFLPDDKEMTIFDHLEELRQRLCISVITVVVSMMGCFAYSKDLIVFLEALVKEQGVKFLLLASFSCFTVSTTRSPTVWSDSATTTPPSPAILQLLRIMEKWLYEKTTRKVKGIIGW</sequence>
<name>A0A498KDR4_MALDO</name>
<dbReference type="Pfam" id="PF00902">
    <property type="entry name" value="TatC"/>
    <property type="match status" value="1"/>
</dbReference>
<evidence type="ECO:0000313" key="7">
    <source>
        <dbReference type="Proteomes" id="UP000290289"/>
    </source>
</evidence>
<keyword evidence="4" id="KW-1133">Transmembrane helix</keyword>
<comment type="subcellular location">
    <subcellularLocation>
        <location evidence="1">Membrane</location>
        <topology evidence="1">Multi-pass membrane protein</topology>
    </subcellularLocation>
</comment>
<dbReference type="PANTHER" id="PTHR30371">
    <property type="entry name" value="SEC-INDEPENDENT PROTEIN TRANSLOCASE PROTEIN TATC"/>
    <property type="match status" value="1"/>
</dbReference>
<reference evidence="6 7" key="1">
    <citation type="submission" date="2018-10" db="EMBL/GenBank/DDBJ databases">
        <title>A high-quality apple genome assembly.</title>
        <authorList>
            <person name="Hu J."/>
        </authorList>
    </citation>
    <scope>NUCLEOTIDE SEQUENCE [LARGE SCALE GENOMIC DNA]</scope>
    <source>
        <strain evidence="7">cv. HFTH1</strain>
        <tissue evidence="6">Young leaf</tissue>
    </source>
</reference>
<protein>
    <submittedName>
        <fullName evidence="6">Uncharacterized protein</fullName>
    </submittedName>
</protein>
<comment type="similarity">
    <text evidence="2">Belongs to the TatC family.</text>
</comment>
<gene>
    <name evidence="6" type="ORF">DVH24_018361</name>
</gene>
<proteinExistence type="inferred from homology"/>
<comment type="caution">
    <text evidence="6">The sequence shown here is derived from an EMBL/GenBank/DDBJ whole genome shotgun (WGS) entry which is preliminary data.</text>
</comment>
<dbReference type="STRING" id="3750.A0A498KDR4"/>